<name>A0A1I3QYI7_9HYPH</name>
<dbReference type="RefSeq" id="WP_091523663.1">
    <property type="nucleotide sequence ID" value="NZ_FORF01000017.1"/>
</dbReference>
<feature type="transmembrane region" description="Helical" evidence="1">
    <location>
        <begin position="73"/>
        <end position="96"/>
    </location>
</feature>
<protein>
    <submittedName>
        <fullName evidence="2">Uncharacterized protein</fullName>
    </submittedName>
</protein>
<feature type="transmembrane region" description="Helical" evidence="1">
    <location>
        <begin position="142"/>
        <end position="159"/>
    </location>
</feature>
<evidence type="ECO:0000313" key="2">
    <source>
        <dbReference type="EMBL" id="SFJ38529.1"/>
    </source>
</evidence>
<dbReference type="OrthoDB" id="8030171at2"/>
<organism evidence="2 3">
    <name type="scientific">Aquamicrobium aerolatum DSM 21857</name>
    <dbReference type="NCBI Taxonomy" id="1121003"/>
    <lineage>
        <taxon>Bacteria</taxon>
        <taxon>Pseudomonadati</taxon>
        <taxon>Pseudomonadota</taxon>
        <taxon>Alphaproteobacteria</taxon>
        <taxon>Hyphomicrobiales</taxon>
        <taxon>Phyllobacteriaceae</taxon>
        <taxon>Aerobium</taxon>
    </lineage>
</organism>
<dbReference type="EMBL" id="FORF01000017">
    <property type="protein sequence ID" value="SFJ38529.1"/>
    <property type="molecule type" value="Genomic_DNA"/>
</dbReference>
<keyword evidence="1" id="KW-1133">Transmembrane helix</keyword>
<feature type="transmembrane region" description="Helical" evidence="1">
    <location>
        <begin position="108"/>
        <end position="130"/>
    </location>
</feature>
<dbReference type="AlphaFoldDB" id="A0A1I3QYI7"/>
<evidence type="ECO:0000313" key="3">
    <source>
        <dbReference type="Proteomes" id="UP000242763"/>
    </source>
</evidence>
<evidence type="ECO:0000256" key="1">
    <source>
        <dbReference type="SAM" id="Phobius"/>
    </source>
</evidence>
<sequence length="161" mass="17201">MNKTLSSFILIAVLTGLLAALSLALQTKGYGFGALGIARLDALASAATFMPLAALYALSGALMVLLPLKAAGFVYINAAAPVHATALVLFATILGVQCARFGFGKSDALWTLVDWQFLFAAAIVATHFFLNAMRANVLMRTLFFLIFIAATLACLYWTFRL</sequence>
<keyword evidence="1" id="KW-0472">Membrane</keyword>
<proteinExistence type="predicted"/>
<keyword evidence="3" id="KW-1185">Reference proteome</keyword>
<reference evidence="3" key="1">
    <citation type="submission" date="2016-10" db="EMBL/GenBank/DDBJ databases">
        <authorList>
            <person name="Varghese N."/>
            <person name="Submissions S."/>
        </authorList>
    </citation>
    <scope>NUCLEOTIDE SEQUENCE [LARGE SCALE GENOMIC DNA]</scope>
    <source>
        <strain evidence="3">DSM 21857</strain>
    </source>
</reference>
<dbReference type="Proteomes" id="UP000242763">
    <property type="component" value="Unassembled WGS sequence"/>
</dbReference>
<feature type="transmembrane region" description="Helical" evidence="1">
    <location>
        <begin position="48"/>
        <end position="66"/>
    </location>
</feature>
<keyword evidence="1" id="KW-0812">Transmembrane</keyword>
<accession>A0A1I3QYI7</accession>
<gene>
    <name evidence="2" type="ORF">SAMN03080618_02806</name>
</gene>